<dbReference type="PANTHER" id="PTHR43566:SF2">
    <property type="entry name" value="DUF4143 DOMAIN-CONTAINING PROTEIN"/>
    <property type="match status" value="1"/>
</dbReference>
<protein>
    <submittedName>
        <fullName evidence="2">ATP-binding protein</fullName>
    </submittedName>
</protein>
<gene>
    <name evidence="2" type="ORF">IAC94_07230</name>
</gene>
<keyword evidence="2" id="KW-0547">Nucleotide-binding</keyword>
<name>A0A9D1E291_9BACT</name>
<feature type="domain" description="AAA+ ATPase" evidence="1">
    <location>
        <begin position="16"/>
        <end position="127"/>
    </location>
</feature>
<dbReference type="InterPro" id="IPR027417">
    <property type="entry name" value="P-loop_NTPase"/>
</dbReference>
<dbReference type="InterPro" id="IPR041682">
    <property type="entry name" value="AAA_14"/>
</dbReference>
<evidence type="ECO:0000259" key="1">
    <source>
        <dbReference type="SMART" id="SM00382"/>
    </source>
</evidence>
<comment type="caution">
    <text evidence="2">The sequence shown here is derived from an EMBL/GenBank/DDBJ whole genome shotgun (WGS) entry which is preliminary data.</text>
</comment>
<dbReference type="PANTHER" id="PTHR43566">
    <property type="entry name" value="CONSERVED PROTEIN"/>
    <property type="match status" value="1"/>
</dbReference>
<dbReference type="Gene3D" id="3.40.50.300">
    <property type="entry name" value="P-loop containing nucleotide triphosphate hydrolases"/>
    <property type="match status" value="1"/>
</dbReference>
<dbReference type="Pfam" id="PF13635">
    <property type="entry name" value="DUF4143"/>
    <property type="match status" value="1"/>
</dbReference>
<keyword evidence="2" id="KW-0067">ATP-binding</keyword>
<dbReference type="SUPFAM" id="SSF52540">
    <property type="entry name" value="P-loop containing nucleoside triphosphate hydrolases"/>
    <property type="match status" value="1"/>
</dbReference>
<dbReference type="Pfam" id="PF13173">
    <property type="entry name" value="AAA_14"/>
    <property type="match status" value="1"/>
</dbReference>
<accession>A0A9D1E291</accession>
<proteinExistence type="predicted"/>
<dbReference type="AlphaFoldDB" id="A0A9D1E291"/>
<reference evidence="2" key="2">
    <citation type="journal article" date="2021" name="PeerJ">
        <title>Extensive microbial diversity within the chicken gut microbiome revealed by metagenomics and culture.</title>
        <authorList>
            <person name="Gilroy R."/>
            <person name="Ravi A."/>
            <person name="Getino M."/>
            <person name="Pursley I."/>
            <person name="Horton D.L."/>
            <person name="Alikhan N.F."/>
            <person name="Baker D."/>
            <person name="Gharbi K."/>
            <person name="Hall N."/>
            <person name="Watson M."/>
            <person name="Adriaenssens E.M."/>
            <person name="Foster-Nyarko E."/>
            <person name="Jarju S."/>
            <person name="Secka A."/>
            <person name="Antonio M."/>
            <person name="Oren A."/>
            <person name="Chaudhuri R.R."/>
            <person name="La Ragione R."/>
            <person name="Hildebrand F."/>
            <person name="Pallen M.J."/>
        </authorList>
    </citation>
    <scope>NUCLEOTIDE SEQUENCE</scope>
    <source>
        <strain evidence="2">ChiHjej13B12-12457</strain>
    </source>
</reference>
<dbReference type="SMART" id="SM00382">
    <property type="entry name" value="AAA"/>
    <property type="match status" value="1"/>
</dbReference>
<organism evidence="2 3">
    <name type="scientific">Candidatus Coprenecus avistercoris</name>
    <dbReference type="NCBI Taxonomy" id="2840730"/>
    <lineage>
        <taxon>Bacteria</taxon>
        <taxon>Pseudomonadati</taxon>
        <taxon>Bacteroidota</taxon>
        <taxon>Bacteroidia</taxon>
        <taxon>Bacteroidales</taxon>
        <taxon>Rikenellaceae</taxon>
        <taxon>Rikenellaceae incertae sedis</taxon>
        <taxon>Candidatus Coprenecus</taxon>
    </lineage>
</organism>
<dbReference type="InterPro" id="IPR025420">
    <property type="entry name" value="DUF4143"/>
</dbReference>
<evidence type="ECO:0000313" key="2">
    <source>
        <dbReference type="EMBL" id="HIR63296.1"/>
    </source>
</evidence>
<evidence type="ECO:0000313" key="3">
    <source>
        <dbReference type="Proteomes" id="UP000886744"/>
    </source>
</evidence>
<dbReference type="InterPro" id="IPR003593">
    <property type="entry name" value="AAA+_ATPase"/>
</dbReference>
<sequence>MIYRTLADEIKNLAQHFPVITITGPRQSGKTTLCRNLFPDYAYINLEDISLREQIQYDTKGFLSQYPDKVIIDEAHHYPDLFSYIQVLVDNHPDRRIILTGSSNFSLLEKITQSLAGRTAVLTLLPLSLQELGRERLWSHTTETLILNGGYPAIWSKGIPRDAMFRNYYTTYVERDVRQIINIKDINLFQTFIRLCAGRIGTELNASALAGEVGTSSNTVSSWLSTLAASYITYTLPPYYANIGKRLVKSNKLYFYDTGLAAWLLGIEDEKQLSTHPSKGALLENMVINEAVKSRLNRGKTPNLFFYRDKSQKEVDLLHTVANDIHAFEIKAAKSFHKDFFKGLSYIQGIFGERLTRTAVIFDGEDELHTEHNGIYNFRNFRLE</sequence>
<reference evidence="2" key="1">
    <citation type="submission" date="2020-10" db="EMBL/GenBank/DDBJ databases">
        <authorList>
            <person name="Gilroy R."/>
        </authorList>
    </citation>
    <scope>NUCLEOTIDE SEQUENCE</scope>
    <source>
        <strain evidence="2">ChiHjej13B12-12457</strain>
    </source>
</reference>
<dbReference type="GO" id="GO:0005524">
    <property type="term" value="F:ATP binding"/>
    <property type="evidence" value="ECO:0007669"/>
    <property type="project" value="UniProtKB-KW"/>
</dbReference>
<dbReference type="EMBL" id="DVHI01000088">
    <property type="protein sequence ID" value="HIR63296.1"/>
    <property type="molecule type" value="Genomic_DNA"/>
</dbReference>
<dbReference type="Proteomes" id="UP000886744">
    <property type="component" value="Unassembled WGS sequence"/>
</dbReference>